<protein>
    <submittedName>
        <fullName evidence="3">Phage infection protein</fullName>
    </submittedName>
</protein>
<accession>A0A7Y7Y5U6</accession>
<proteinExistence type="predicted"/>
<comment type="caution">
    <text evidence="3">The sequence shown here is derived from an EMBL/GenBank/DDBJ whole genome shotgun (WGS) entry which is preliminary data.</text>
</comment>
<dbReference type="RefSeq" id="WP_017126694.1">
    <property type="nucleotide sequence ID" value="NZ_JACAQE010000012.1"/>
</dbReference>
<feature type="region of interest" description="Disordered" evidence="1">
    <location>
        <begin position="62"/>
        <end position="81"/>
    </location>
</feature>
<evidence type="ECO:0000256" key="1">
    <source>
        <dbReference type="SAM" id="MobiDB-lite"/>
    </source>
</evidence>
<dbReference type="EMBL" id="JACAQE010000012">
    <property type="protein sequence ID" value="NWC18186.1"/>
    <property type="molecule type" value="Genomic_DNA"/>
</dbReference>
<organism evidence="3 4">
    <name type="scientific">Pseudomonas gingeri</name>
    <dbReference type="NCBI Taxonomy" id="117681"/>
    <lineage>
        <taxon>Bacteria</taxon>
        <taxon>Pseudomonadati</taxon>
        <taxon>Pseudomonadota</taxon>
        <taxon>Gammaproteobacteria</taxon>
        <taxon>Pseudomonadales</taxon>
        <taxon>Pseudomonadaceae</taxon>
        <taxon>Pseudomonas</taxon>
    </lineage>
</organism>
<dbReference type="Proteomes" id="UP000517547">
    <property type="component" value="Unassembled WGS sequence"/>
</dbReference>
<name>A0A7Y7Y5U6_9PSED</name>
<feature type="signal peptide" evidence="2">
    <location>
        <begin position="1"/>
        <end position="27"/>
    </location>
</feature>
<reference evidence="3 4" key="1">
    <citation type="submission" date="2020-04" db="EMBL/GenBank/DDBJ databases">
        <title>Molecular characterization of pseudomonads from Agaricus bisporus reveal novel blotch 2 pathogens in Western Europe.</title>
        <authorList>
            <person name="Taparia T."/>
            <person name="Krijger M."/>
            <person name="Haynes E."/>
            <person name="Elpinstone J.G."/>
            <person name="Noble R."/>
            <person name="Van Der Wolf J."/>
        </authorList>
    </citation>
    <scope>NUCLEOTIDE SEQUENCE [LARGE SCALE GENOMIC DNA]</scope>
    <source>
        <strain evidence="3 4">IPO3738</strain>
    </source>
</reference>
<gene>
    <name evidence="3" type="ORF">HX845_31335</name>
</gene>
<evidence type="ECO:0000313" key="3">
    <source>
        <dbReference type="EMBL" id="NWC18186.1"/>
    </source>
</evidence>
<keyword evidence="2" id="KW-0732">Signal</keyword>
<dbReference type="AlphaFoldDB" id="A0A7Y7Y5U6"/>
<evidence type="ECO:0000313" key="4">
    <source>
        <dbReference type="Proteomes" id="UP000517547"/>
    </source>
</evidence>
<sequence length="81" mass="8626">MFKFPTVSLTLALALAGGLGLSNVASANVPAVEFSHVNQQQLAEGGSDRLLERRVAEGGSDRLLERRMAAGDADHHADRRV</sequence>
<feature type="chain" id="PRO_5030561680" evidence="2">
    <location>
        <begin position="28"/>
        <end position="81"/>
    </location>
</feature>
<evidence type="ECO:0000256" key="2">
    <source>
        <dbReference type="SAM" id="SignalP"/>
    </source>
</evidence>